<dbReference type="Proteomes" id="UP000027341">
    <property type="component" value="Unassembled WGS sequence"/>
</dbReference>
<evidence type="ECO:0000313" key="10">
    <source>
        <dbReference type="Proteomes" id="UP000027341"/>
    </source>
</evidence>
<dbReference type="InterPro" id="IPR011990">
    <property type="entry name" value="TPR-like_helical_dom_sf"/>
</dbReference>
<keyword evidence="3" id="KW-0564">Palmitate</keyword>
<keyword evidence="1 6" id="KW-0732">Signal</keyword>
<keyword evidence="2 6" id="KW-0472">Membrane</keyword>
<dbReference type="PROSITE" id="PS50005">
    <property type="entry name" value="TPR"/>
    <property type="match status" value="1"/>
</dbReference>
<dbReference type="STRING" id="28885.EI16_00970"/>
<dbReference type="Gene3D" id="1.25.40.10">
    <property type="entry name" value="Tetratricopeptide repeat domain"/>
    <property type="match status" value="1"/>
</dbReference>
<keyword evidence="4 6" id="KW-0998">Cell outer membrane</keyword>
<dbReference type="NCBIfam" id="TIGR03302">
    <property type="entry name" value="OM_YfiO"/>
    <property type="match status" value="1"/>
</dbReference>
<comment type="similarity">
    <text evidence="6">Belongs to the BamD family.</text>
</comment>
<feature type="repeat" description="TPR" evidence="7">
    <location>
        <begin position="69"/>
        <end position="102"/>
    </location>
</feature>
<comment type="subcellular location">
    <subcellularLocation>
        <location evidence="6">Cell outer membrane</location>
    </subcellularLocation>
</comment>
<keyword evidence="5" id="KW-0449">Lipoprotein</keyword>
<dbReference type="HAMAP" id="MF_00922">
    <property type="entry name" value="OM_assembly_BamD"/>
    <property type="match status" value="1"/>
</dbReference>
<evidence type="ECO:0000313" key="9">
    <source>
        <dbReference type="EMBL" id="KDN94916.1"/>
    </source>
</evidence>
<evidence type="ECO:0000256" key="4">
    <source>
        <dbReference type="ARBA" id="ARBA00023237"/>
    </source>
</evidence>
<comment type="subunit">
    <text evidence="6">Part of the Bam complex.</text>
</comment>
<dbReference type="CDD" id="cd15830">
    <property type="entry name" value="BamD"/>
    <property type="match status" value="1"/>
</dbReference>
<name>A0A066ZX30_HYDMR</name>
<dbReference type="Pfam" id="PF13525">
    <property type="entry name" value="YfiO"/>
    <property type="match status" value="1"/>
</dbReference>
<comment type="caution">
    <text evidence="9">The sequence shown here is derived from an EMBL/GenBank/DDBJ whole genome shotgun (WGS) entry which is preliminary data.</text>
</comment>
<dbReference type="InterPro" id="IPR017689">
    <property type="entry name" value="BamD"/>
</dbReference>
<keyword evidence="10" id="KW-1185">Reference proteome</keyword>
<dbReference type="PANTHER" id="PTHR37423">
    <property type="entry name" value="SOLUBLE LYTIC MUREIN TRANSGLYCOSYLASE-RELATED"/>
    <property type="match status" value="1"/>
</dbReference>
<dbReference type="AlphaFoldDB" id="A0A066ZX30"/>
<dbReference type="PANTHER" id="PTHR37423:SF1">
    <property type="entry name" value="OUTER MEMBRANE PROTEIN ASSEMBLY FACTOR BAMD"/>
    <property type="match status" value="1"/>
</dbReference>
<feature type="chain" id="PRO_5008980795" description="Outer membrane protein assembly factor BamD" evidence="6">
    <location>
        <begin position="18"/>
        <end position="257"/>
    </location>
</feature>
<evidence type="ECO:0000256" key="5">
    <source>
        <dbReference type="ARBA" id="ARBA00023288"/>
    </source>
</evidence>
<dbReference type="EMBL" id="JMIU01000001">
    <property type="protein sequence ID" value="KDN94916.1"/>
    <property type="molecule type" value="Genomic_DNA"/>
</dbReference>
<dbReference type="SUPFAM" id="SSF48452">
    <property type="entry name" value="TPR-like"/>
    <property type="match status" value="1"/>
</dbReference>
<evidence type="ECO:0000259" key="8">
    <source>
        <dbReference type="Pfam" id="PF13525"/>
    </source>
</evidence>
<gene>
    <name evidence="6" type="primary">bamD</name>
    <name evidence="9" type="ORF">EI16_00970</name>
</gene>
<dbReference type="GO" id="GO:0043165">
    <property type="term" value="P:Gram-negative-bacterium-type cell outer membrane assembly"/>
    <property type="evidence" value="ECO:0007669"/>
    <property type="project" value="UniProtKB-UniRule"/>
</dbReference>
<feature type="signal peptide" evidence="6">
    <location>
        <begin position="1"/>
        <end position="17"/>
    </location>
</feature>
<dbReference type="GO" id="GO:0051205">
    <property type="term" value="P:protein insertion into membrane"/>
    <property type="evidence" value="ECO:0007669"/>
    <property type="project" value="UniProtKB-UniRule"/>
</dbReference>
<accession>A0A066ZX30</accession>
<evidence type="ECO:0000256" key="2">
    <source>
        <dbReference type="ARBA" id="ARBA00023136"/>
    </source>
</evidence>
<keyword evidence="7" id="KW-0802">TPR repeat</keyword>
<dbReference type="InterPro" id="IPR039565">
    <property type="entry name" value="BamD-like"/>
</dbReference>
<dbReference type="InterPro" id="IPR019734">
    <property type="entry name" value="TPR_rpt"/>
</dbReference>
<dbReference type="GO" id="GO:1990063">
    <property type="term" value="C:Bam protein complex"/>
    <property type="evidence" value="ECO:0007669"/>
    <property type="project" value="TreeGrafter"/>
</dbReference>
<comment type="function">
    <text evidence="6">Part of the outer membrane protein assembly complex, which is involved in assembly and insertion of beta-barrel proteins into the outer membrane.</text>
</comment>
<evidence type="ECO:0000256" key="6">
    <source>
        <dbReference type="HAMAP-Rule" id="MF_00922"/>
    </source>
</evidence>
<evidence type="ECO:0000256" key="3">
    <source>
        <dbReference type="ARBA" id="ARBA00023139"/>
    </source>
</evidence>
<sequence precursor="true">MKTFLILSLLLSVFALNGCSSLVEKDESKWTVKEFYDHAKEAYNSEQWETAIKYYEKLQSYFPYGKYAEQSYLELAYAYYKYDEPESAKRELAEFIRLYPKHRAIPYALYLKALAADSINKSWFDSWLTDPAYRDMASTEDAYQDYMELINRFPTSKYAAASRKRLIILRNRLARHEYQVATYYYKRKAYLAAANRARLVVTNYPRSIVNMDSLILMRDSYQKLGMKTNADNVQKVIDFNQKRNKNSELDSANQDGA</sequence>
<organism evidence="9 10">
    <name type="scientific">Hydrogenovibrio marinus</name>
    <dbReference type="NCBI Taxonomy" id="28885"/>
    <lineage>
        <taxon>Bacteria</taxon>
        <taxon>Pseudomonadati</taxon>
        <taxon>Pseudomonadota</taxon>
        <taxon>Gammaproteobacteria</taxon>
        <taxon>Thiotrichales</taxon>
        <taxon>Piscirickettsiaceae</taxon>
        <taxon>Hydrogenovibrio</taxon>
    </lineage>
</organism>
<reference evidence="9 10" key="1">
    <citation type="submission" date="2014-04" db="EMBL/GenBank/DDBJ databases">
        <title>Draft genome sequence of Hydrogenovibrio marinus MH-110, a model organism for aerobic H2 metabolism.</title>
        <authorList>
            <person name="Cha H.J."/>
            <person name="Jo B.H."/>
            <person name="Hwang B.H."/>
        </authorList>
    </citation>
    <scope>NUCLEOTIDE SEQUENCE [LARGE SCALE GENOMIC DNA]</scope>
    <source>
        <strain evidence="9 10">MH-110</strain>
    </source>
</reference>
<evidence type="ECO:0000256" key="1">
    <source>
        <dbReference type="ARBA" id="ARBA00022729"/>
    </source>
</evidence>
<feature type="domain" description="Outer membrane lipoprotein BamD-like" evidence="8">
    <location>
        <begin position="31"/>
        <end position="235"/>
    </location>
</feature>
<protein>
    <recommendedName>
        <fullName evidence="6">Outer membrane protein assembly factor BamD</fullName>
    </recommendedName>
</protein>
<proteinExistence type="inferred from homology"/>
<evidence type="ECO:0000256" key="7">
    <source>
        <dbReference type="PROSITE-ProRule" id="PRU00339"/>
    </source>
</evidence>